<accession>A0A8A1L427</accession>
<dbReference type="EMBL" id="CP069102">
    <property type="protein sequence ID" value="QSS49158.1"/>
    <property type="molecule type" value="Genomic_DNA"/>
</dbReference>
<evidence type="ECO:0000313" key="1">
    <source>
        <dbReference type="EMBL" id="QSS49158.1"/>
    </source>
</evidence>
<protein>
    <submittedName>
        <fullName evidence="1">Polymerase</fullName>
    </submittedName>
</protein>
<reference evidence="1" key="1">
    <citation type="submission" date="2021-01" db="EMBL/GenBank/DDBJ databases">
        <title>Chromosome-level genome assembly of a human fungal pathogen reveals clustering of transcriptionally co-regulated genes.</title>
        <authorList>
            <person name="Voorhies M."/>
            <person name="Cohen S."/>
            <person name="Shea T.P."/>
            <person name="Petrus S."/>
            <person name="Munoz J.F."/>
            <person name="Poplawski S."/>
            <person name="Goldman W.E."/>
            <person name="Michael T."/>
            <person name="Cuomo C.A."/>
            <person name="Sil A."/>
            <person name="Beyhan S."/>
        </authorList>
    </citation>
    <scope>NUCLEOTIDE SEQUENCE</scope>
    <source>
        <strain evidence="1">H88</strain>
    </source>
</reference>
<gene>
    <name evidence="1" type="ORF">I7I53_09441</name>
</gene>
<evidence type="ECO:0000313" key="2">
    <source>
        <dbReference type="Proteomes" id="UP000663419"/>
    </source>
</evidence>
<organism evidence="1 2">
    <name type="scientific">Ajellomyces capsulatus (strain H88)</name>
    <name type="common">Darling's disease fungus</name>
    <name type="synonym">Histoplasma capsulatum</name>
    <dbReference type="NCBI Taxonomy" id="544711"/>
    <lineage>
        <taxon>Eukaryota</taxon>
        <taxon>Fungi</taxon>
        <taxon>Dikarya</taxon>
        <taxon>Ascomycota</taxon>
        <taxon>Pezizomycotina</taxon>
        <taxon>Eurotiomycetes</taxon>
        <taxon>Eurotiomycetidae</taxon>
        <taxon>Onygenales</taxon>
        <taxon>Ajellomycetaceae</taxon>
        <taxon>Histoplasma</taxon>
    </lineage>
</organism>
<dbReference type="AlphaFoldDB" id="A0A8A1L427"/>
<dbReference type="Proteomes" id="UP000663419">
    <property type="component" value="Chromosome 1"/>
</dbReference>
<dbReference type="VEuPathDB" id="FungiDB:I7I53_09441"/>
<name>A0A8A1L427_AJEC8</name>
<proteinExistence type="predicted"/>
<sequence>MMLRESPRCPGEDASQPSGFVRNISKYSGGWCFFSSLTTTSPLHVACGSTKHLNLEHPAHPPGVILSLM</sequence>